<dbReference type="AlphaFoldDB" id="A0AAD4U7G5"/>
<evidence type="ECO:0000313" key="2">
    <source>
        <dbReference type="Proteomes" id="UP001214576"/>
    </source>
</evidence>
<gene>
    <name evidence="1" type="ORF">MG293_010276</name>
</gene>
<dbReference type="Proteomes" id="UP001214576">
    <property type="component" value="Unassembled WGS sequence"/>
</dbReference>
<sequence>MAGWSNYGNVRKCLPGSRTVSAKVEGGLSFLSSRERRGRPLYMRASLQVRRLPGNESDESGKRTPLHLHPEAKGSLKFSPNYPPVIMPTGSADGPVRAAIISHFRFLGKACTALPPASRFSGVSRVAAVCPRLREALLEALQ</sequence>
<organism evidence="1 2">
    <name type="scientific">Ovis ammon polii</name>
    <dbReference type="NCBI Taxonomy" id="230172"/>
    <lineage>
        <taxon>Eukaryota</taxon>
        <taxon>Metazoa</taxon>
        <taxon>Chordata</taxon>
        <taxon>Craniata</taxon>
        <taxon>Vertebrata</taxon>
        <taxon>Euteleostomi</taxon>
        <taxon>Mammalia</taxon>
        <taxon>Eutheria</taxon>
        <taxon>Laurasiatheria</taxon>
        <taxon>Artiodactyla</taxon>
        <taxon>Ruminantia</taxon>
        <taxon>Pecora</taxon>
        <taxon>Bovidae</taxon>
        <taxon>Caprinae</taxon>
        <taxon>Ovis</taxon>
    </lineage>
</organism>
<dbReference type="EMBL" id="JAKZEL010000010">
    <property type="protein sequence ID" value="KAI4539881.1"/>
    <property type="molecule type" value="Genomic_DNA"/>
</dbReference>
<evidence type="ECO:0000313" key="1">
    <source>
        <dbReference type="EMBL" id="KAI4539881.1"/>
    </source>
</evidence>
<reference evidence="1" key="1">
    <citation type="submission" date="2022-03" db="EMBL/GenBank/DDBJ databases">
        <title>Genomic analyses of argali, domestic sheep and their hybrids provide insights into chromosomal evolution, heterosis and genetic basis of agronomic traits.</title>
        <authorList>
            <person name="Li M."/>
        </authorList>
    </citation>
    <scope>NUCLEOTIDE SEQUENCE</scope>
    <source>
        <strain evidence="1">CAU-MHL-2022a</strain>
        <tissue evidence="1">Skin</tissue>
    </source>
</reference>
<name>A0AAD4U7G5_OVIAM</name>
<proteinExistence type="predicted"/>
<protein>
    <submittedName>
        <fullName evidence="1">Uncharacterized protein</fullName>
    </submittedName>
</protein>
<comment type="caution">
    <text evidence="1">The sequence shown here is derived from an EMBL/GenBank/DDBJ whole genome shotgun (WGS) entry which is preliminary data.</text>
</comment>
<keyword evidence="2" id="KW-1185">Reference proteome</keyword>
<accession>A0AAD4U7G5</accession>